<dbReference type="InterPro" id="IPR039491">
    <property type="entry name" value="REX1-B"/>
</dbReference>
<reference evidence="1" key="3">
    <citation type="submission" date="2020-01" db="EMBL/GenBank/DDBJ databases">
        <authorList>
            <person name="Korhonen P.K.K."/>
            <person name="Guangxu M.G."/>
            <person name="Wang T.W."/>
            <person name="Stroehlein A.J.S."/>
            <person name="Young N.D."/>
            <person name="Ang C.-S.A."/>
            <person name="Fernando D.W.F."/>
            <person name="Lu H.L."/>
            <person name="Taylor S.T."/>
            <person name="Ehtesham M.E.M."/>
            <person name="Najaraj S.H.N."/>
            <person name="Harsha G.H.G."/>
            <person name="Madugundu A.M."/>
            <person name="Renuse S.R."/>
            <person name="Holt D.H."/>
            <person name="Pandey A.P."/>
            <person name="Papenfuss A.P."/>
            <person name="Gasser R.B.G."/>
            <person name="Fischer K.F."/>
        </authorList>
    </citation>
    <scope>NUCLEOTIDE SEQUENCE</scope>
    <source>
        <strain evidence="1">SSS_KF_BRIS2020</strain>
    </source>
</reference>
<dbReference type="OrthoDB" id="434723at2759"/>
<sequence>MSNRSNYNLSKFGELVNDTTKDFKRISIGLADVANFLQNNGYEQIADMIVSLQKSEEDRLHLCASLQLARQEAGNSPDAESLWSKVSHLQELYSNIIQKINEQMERIRYQTDKIAY</sequence>
<dbReference type="EnsemblMetazoa" id="SSS_8117s_mrna">
    <property type="protein sequence ID" value="KAF7491290.1"/>
    <property type="gene ID" value="SSS_8117"/>
</dbReference>
<proteinExistence type="predicted"/>
<name>A0A132ACN3_SARSC</name>
<evidence type="ECO:0000313" key="4">
    <source>
        <dbReference type="Proteomes" id="UP000070412"/>
    </source>
</evidence>
<dbReference type="EMBL" id="JXLN01012565">
    <property type="protein sequence ID" value="KPM08629.1"/>
    <property type="molecule type" value="Genomic_DNA"/>
</dbReference>
<dbReference type="VEuPathDB" id="VectorBase:SSCA002010"/>
<reference evidence="4" key="2">
    <citation type="journal article" date="2020" name="PLoS Negl. Trop. Dis.">
        <title>High-quality nuclear genome for Sarcoptes scabiei-A critical resource for a neglected parasite.</title>
        <authorList>
            <person name="Korhonen P.K."/>
            <person name="Gasser R.B."/>
            <person name="Ma G."/>
            <person name="Wang T."/>
            <person name="Stroehlein A.J."/>
            <person name="Young N.D."/>
            <person name="Ang C.S."/>
            <person name="Fernando D.D."/>
            <person name="Lu H.C."/>
            <person name="Taylor S."/>
            <person name="Reynolds S.L."/>
            <person name="Mofiz E."/>
            <person name="Najaraj S.H."/>
            <person name="Gowda H."/>
            <person name="Madugundu A."/>
            <person name="Renuse S."/>
            <person name="Holt D."/>
            <person name="Pandey A."/>
            <person name="Papenfuss A.T."/>
            <person name="Fischer K."/>
        </authorList>
    </citation>
    <scope>NUCLEOTIDE SEQUENCE [LARGE SCALE GENOMIC DNA]</scope>
</reference>
<protein>
    <submittedName>
        <fullName evidence="2 3">DNA repair REX1-B-like protein</fullName>
    </submittedName>
</protein>
<evidence type="ECO:0000313" key="1">
    <source>
        <dbReference type="EMBL" id="KAF7491290.1"/>
    </source>
</evidence>
<accession>A0A132ACN3</accession>
<keyword evidence="4" id="KW-1185">Reference proteome</keyword>
<dbReference type="AlphaFoldDB" id="A0A132ACN3"/>
<gene>
    <name evidence="2" type="ORF">QR98_0071510</name>
    <name evidence="1" type="ORF">SSS_8117</name>
</gene>
<reference evidence="3" key="4">
    <citation type="submission" date="2022-06" db="UniProtKB">
        <authorList>
            <consortium name="EnsemblMetazoa"/>
        </authorList>
    </citation>
    <scope>IDENTIFICATION</scope>
</reference>
<evidence type="ECO:0000313" key="5">
    <source>
        <dbReference type="Proteomes" id="UP000616769"/>
    </source>
</evidence>
<dbReference type="PANTHER" id="PTHR28309">
    <property type="entry name" value="REQUIRED FOR EXCISION 1-B DOMAIN-CONTAINING PROTEIN"/>
    <property type="match status" value="1"/>
</dbReference>
<dbReference type="EMBL" id="WVUK01000060">
    <property type="protein sequence ID" value="KAF7491290.1"/>
    <property type="molecule type" value="Genomic_DNA"/>
</dbReference>
<dbReference type="PANTHER" id="PTHR28309:SF1">
    <property type="entry name" value="REQUIRED FOR EXCISION 1-B DOMAIN-CONTAINING PROTEIN"/>
    <property type="match status" value="1"/>
</dbReference>
<organism evidence="2 5">
    <name type="scientific">Sarcoptes scabiei</name>
    <name type="common">Itch mite</name>
    <name type="synonym">Acarus scabiei</name>
    <dbReference type="NCBI Taxonomy" id="52283"/>
    <lineage>
        <taxon>Eukaryota</taxon>
        <taxon>Metazoa</taxon>
        <taxon>Ecdysozoa</taxon>
        <taxon>Arthropoda</taxon>
        <taxon>Chelicerata</taxon>
        <taxon>Arachnida</taxon>
        <taxon>Acari</taxon>
        <taxon>Acariformes</taxon>
        <taxon>Sarcoptiformes</taxon>
        <taxon>Astigmata</taxon>
        <taxon>Psoroptidia</taxon>
        <taxon>Sarcoptoidea</taxon>
        <taxon>Sarcoptidae</taxon>
        <taxon>Sarcoptinae</taxon>
        <taxon>Sarcoptes</taxon>
    </lineage>
</organism>
<evidence type="ECO:0000313" key="2">
    <source>
        <dbReference type="EMBL" id="KPM08629.1"/>
    </source>
</evidence>
<dbReference type="Proteomes" id="UP000616769">
    <property type="component" value="Unassembled WGS sequence"/>
</dbReference>
<reference evidence="2 5" key="1">
    <citation type="journal article" date="2015" name="Parasit. Vectors">
        <title>Draft genome of the scabies mite.</title>
        <authorList>
            <person name="Rider S.D.Jr."/>
            <person name="Morgan M.S."/>
            <person name="Arlian L.G."/>
        </authorList>
    </citation>
    <scope>NUCLEOTIDE SEQUENCE [LARGE SCALE GENOMIC DNA]</scope>
    <source>
        <strain evidence="2">Arlian Lab</strain>
    </source>
</reference>
<dbReference type="Proteomes" id="UP000070412">
    <property type="component" value="Unassembled WGS sequence"/>
</dbReference>
<evidence type="ECO:0000313" key="3">
    <source>
        <dbReference type="EnsemblMetazoa" id="KAF7491290.1"/>
    </source>
</evidence>
<dbReference type="Pfam" id="PF14966">
    <property type="entry name" value="DNA_repr_REX1B"/>
    <property type="match status" value="1"/>
</dbReference>